<evidence type="ECO:0000313" key="2">
    <source>
        <dbReference type="Proteomes" id="UP000036890"/>
    </source>
</evidence>
<dbReference type="Gene3D" id="3.30.40.190">
    <property type="match status" value="1"/>
</dbReference>
<protein>
    <submittedName>
        <fullName evidence="1">Uncharacterized protein</fullName>
    </submittedName>
</protein>
<reference evidence="1 2" key="1">
    <citation type="journal article" date="2012" name="J. Bacteriol.">
        <title>Genome sequence of a novel nicotine-degrading strain, Pseudomonas geniculata N1.</title>
        <authorList>
            <person name="Tang H."/>
            <person name="Yu H."/>
            <person name="Tai C."/>
            <person name="Huang K."/>
            <person name="Liu Y."/>
            <person name="Wang L."/>
            <person name="Yao Y."/>
            <person name="Wu G."/>
            <person name="Xu P."/>
        </authorList>
    </citation>
    <scope>NUCLEOTIDE SEQUENCE [LARGE SCALE GENOMIC DNA]</scope>
    <source>
        <strain evidence="1 2">N1</strain>
    </source>
</reference>
<dbReference type="EMBL" id="AJLO02000007">
    <property type="protein sequence ID" value="KOF00676.1"/>
    <property type="molecule type" value="Genomic_DNA"/>
</dbReference>
<dbReference type="OrthoDB" id="6042215at2"/>
<name>A0A0L8AEH1_9GAMM</name>
<gene>
    <name evidence="1" type="ORF">W7K_02910</name>
</gene>
<proteinExistence type="predicted"/>
<dbReference type="Proteomes" id="UP000036890">
    <property type="component" value="Unassembled WGS sequence"/>
</dbReference>
<organism evidence="1 2">
    <name type="scientific">Stenotrophomonas geniculata N1</name>
    <dbReference type="NCBI Taxonomy" id="1167641"/>
    <lineage>
        <taxon>Bacteria</taxon>
        <taxon>Pseudomonadati</taxon>
        <taxon>Pseudomonadota</taxon>
        <taxon>Gammaproteobacteria</taxon>
        <taxon>Lysobacterales</taxon>
        <taxon>Lysobacteraceae</taxon>
        <taxon>Stenotrophomonas</taxon>
    </lineage>
</organism>
<evidence type="ECO:0000313" key="1">
    <source>
        <dbReference type="EMBL" id="KOF00676.1"/>
    </source>
</evidence>
<comment type="caution">
    <text evidence="1">The sequence shown here is derived from an EMBL/GenBank/DDBJ whole genome shotgun (WGS) entry which is preliminary data.</text>
</comment>
<dbReference type="RefSeq" id="WP_010486545.1">
    <property type="nucleotide sequence ID" value="NZ_AJLO02000007.1"/>
</dbReference>
<accession>A0A0L8AEH1</accession>
<dbReference type="AlphaFoldDB" id="A0A0L8AEH1"/>
<sequence length="96" mass="10732">MRSKNSKAFTPAEREHVEVVKACPCSVCGKSSPSAAHHIKQGDHWTTVALCDDCHQGSFNGWHGEKRMWLVMKMTELDALSVTIRNVLKLIQRGTL</sequence>